<evidence type="ECO:0000313" key="5">
    <source>
        <dbReference type="EMBL" id="MDQ0467332.1"/>
    </source>
</evidence>
<dbReference type="PANTHER" id="PTHR43649:SF30">
    <property type="entry name" value="ABC TRANSPORTER SUBSTRATE-BINDING PROTEIN"/>
    <property type="match status" value="1"/>
</dbReference>
<proteinExistence type="inferred from homology"/>
<keyword evidence="3" id="KW-0574">Periplasm</keyword>
<comment type="similarity">
    <text evidence="2">Belongs to the bacterial solute-binding protein 1 family.</text>
</comment>
<dbReference type="SUPFAM" id="SSF53850">
    <property type="entry name" value="Periplasmic binding protein-like II"/>
    <property type="match status" value="1"/>
</dbReference>
<feature type="chain" id="PRO_5046116990" evidence="4">
    <location>
        <begin position="25"/>
        <end position="418"/>
    </location>
</feature>
<dbReference type="PANTHER" id="PTHR43649">
    <property type="entry name" value="ARABINOSE-BINDING PROTEIN-RELATED"/>
    <property type="match status" value="1"/>
</dbReference>
<dbReference type="EMBL" id="JAUSVX010000001">
    <property type="protein sequence ID" value="MDQ0467332.1"/>
    <property type="molecule type" value="Genomic_DNA"/>
</dbReference>
<dbReference type="InterPro" id="IPR006059">
    <property type="entry name" value="SBP"/>
</dbReference>
<protein>
    <submittedName>
        <fullName evidence="5">ABC-type glycerol-3-phosphate transport system substrate-binding protein</fullName>
    </submittedName>
</protein>
<dbReference type="Pfam" id="PF01547">
    <property type="entry name" value="SBP_bac_1"/>
    <property type="match status" value="1"/>
</dbReference>
<dbReference type="RefSeq" id="WP_307266792.1">
    <property type="nucleotide sequence ID" value="NZ_JAUSVX010000001.1"/>
</dbReference>
<dbReference type="Proteomes" id="UP001242480">
    <property type="component" value="Unassembled WGS sequence"/>
</dbReference>
<keyword evidence="4" id="KW-0732">Signal</keyword>
<accession>A0ABU0IZ89</accession>
<evidence type="ECO:0000256" key="4">
    <source>
        <dbReference type="SAM" id="SignalP"/>
    </source>
</evidence>
<keyword evidence="6" id="KW-1185">Reference proteome</keyword>
<dbReference type="Gene3D" id="3.40.190.10">
    <property type="entry name" value="Periplasmic binding protein-like II"/>
    <property type="match status" value="2"/>
</dbReference>
<organism evidence="5 6">
    <name type="scientific">Labrys wisconsinensis</name>
    <dbReference type="NCBI Taxonomy" id="425677"/>
    <lineage>
        <taxon>Bacteria</taxon>
        <taxon>Pseudomonadati</taxon>
        <taxon>Pseudomonadota</taxon>
        <taxon>Alphaproteobacteria</taxon>
        <taxon>Hyphomicrobiales</taxon>
        <taxon>Xanthobacteraceae</taxon>
        <taxon>Labrys</taxon>
    </lineage>
</organism>
<comment type="caution">
    <text evidence="5">The sequence shown here is derived from an EMBL/GenBank/DDBJ whole genome shotgun (WGS) entry which is preliminary data.</text>
</comment>
<reference evidence="5 6" key="1">
    <citation type="submission" date="2023-07" db="EMBL/GenBank/DDBJ databases">
        <title>Genomic Encyclopedia of Type Strains, Phase IV (KMG-IV): sequencing the most valuable type-strain genomes for metagenomic binning, comparative biology and taxonomic classification.</title>
        <authorList>
            <person name="Goeker M."/>
        </authorList>
    </citation>
    <scope>NUCLEOTIDE SEQUENCE [LARGE SCALE GENOMIC DNA]</scope>
    <source>
        <strain evidence="5 6">DSM 19619</strain>
    </source>
</reference>
<evidence type="ECO:0000313" key="6">
    <source>
        <dbReference type="Proteomes" id="UP001242480"/>
    </source>
</evidence>
<evidence type="ECO:0000256" key="1">
    <source>
        <dbReference type="ARBA" id="ARBA00004418"/>
    </source>
</evidence>
<dbReference type="CDD" id="cd13585">
    <property type="entry name" value="PBP2_TMBP_like"/>
    <property type="match status" value="1"/>
</dbReference>
<sequence>MRMLKIGLLLAALATPLLPRGAAAEPVTLNFWVAWDPVQAETRAAQAEIAAFEAAHPDIRIKTQTIAYDALHDKLVTAIAGGDAPDLSWGLIEWLGEFNRMGALADLTADAAAWPDRDKIYPNALAALTVDGKLLALPNYLGLRGLLYHADMLKAAGIAEPPKTWTELVEAAGKIKQATGKNGFGIAGKGVRSPQELIMYLAQNGVSLARRMPDGKYRNDWADNPDEMKRATEVFALYRQMLDKDVIPKQAAGWGWEEEDTNFALGQYAMVVDGSWMRSRIDQNAETMKDVRVAPPPAGQKAATFFEIAPFYIFRSKHPKETWTFAAFMLGHDFQSAVYPDRSPRSDIEGDAVWGQPFTSLTPIGVSFPPVALGSITRDMADSIGRVLLKNEDPASVAAWLGKAINKSLRQSGEISTQ</sequence>
<evidence type="ECO:0000256" key="2">
    <source>
        <dbReference type="ARBA" id="ARBA00008520"/>
    </source>
</evidence>
<name>A0ABU0IZ89_9HYPH</name>
<dbReference type="InterPro" id="IPR050490">
    <property type="entry name" value="Bact_solute-bd_prot1"/>
</dbReference>
<comment type="subcellular location">
    <subcellularLocation>
        <location evidence="1">Periplasm</location>
    </subcellularLocation>
</comment>
<feature type="signal peptide" evidence="4">
    <location>
        <begin position="1"/>
        <end position="24"/>
    </location>
</feature>
<evidence type="ECO:0000256" key="3">
    <source>
        <dbReference type="ARBA" id="ARBA00022764"/>
    </source>
</evidence>
<gene>
    <name evidence="5" type="ORF">QO011_000327</name>
</gene>